<feature type="chain" id="PRO_5038463582" description="PBP domain-containing protein" evidence="1">
    <location>
        <begin position="21"/>
        <end position="316"/>
    </location>
</feature>
<dbReference type="AlphaFoldDB" id="A0A0D8FYS0"/>
<proteinExistence type="predicted"/>
<name>A0A0D8FYS0_9ACTN</name>
<keyword evidence="3" id="KW-1185">Reference proteome</keyword>
<dbReference type="eggNOG" id="COG0226">
    <property type="taxonomic scope" value="Bacteria"/>
</dbReference>
<dbReference type="STRING" id="1121877.FEAC_05050"/>
<evidence type="ECO:0000313" key="3">
    <source>
        <dbReference type="Proteomes" id="UP000032336"/>
    </source>
</evidence>
<keyword evidence="1" id="KW-0732">Signal</keyword>
<protein>
    <recommendedName>
        <fullName evidence="4">PBP domain-containing protein</fullName>
    </recommendedName>
</protein>
<comment type="caution">
    <text evidence="2">The sequence shown here is derived from an EMBL/GenBank/DDBJ whole genome shotgun (WGS) entry which is preliminary data.</text>
</comment>
<dbReference type="SUPFAM" id="SSF53850">
    <property type="entry name" value="Periplasmic binding protein-like II"/>
    <property type="match status" value="1"/>
</dbReference>
<sequence>MHLRRLSLGVLAALAPSLLAGCGTGSTATTGVTSTPSPSASKLSPVSLNGVIFTTMAATPLRQTFSSALSGLTANYPHLVARATYPTPQSMDLASLTAAANLYLFSVNPGTTLLGQLGGIKRVPISTSTLYLSANLGKSQAITLTSAVLVGILEGSITNWDNSLIAAANPHIVLPNLSLTINSFPTTGQRASIIDHELSVQPTSYGATDAAHCTTTPGCLDVSLTPPTTPPLAVDNGSGQPSLPGSAQYPLVTYELAIITTTPAHPRKEIAAVRITQTLIKDGNLSSTVRTSELAILRKLLEQLTIAHYANDPAPT</sequence>
<feature type="signal peptide" evidence="1">
    <location>
        <begin position="1"/>
        <end position="20"/>
    </location>
</feature>
<dbReference type="Gene3D" id="3.40.190.10">
    <property type="entry name" value="Periplasmic binding protein-like II"/>
    <property type="match status" value="1"/>
</dbReference>
<reference evidence="2 3" key="1">
    <citation type="submission" date="2015-01" db="EMBL/GenBank/DDBJ databases">
        <title>Draft genome of the acidophilic iron oxidizer Ferrimicrobium acidiphilum strain T23.</title>
        <authorList>
            <person name="Poehlein A."/>
            <person name="Eisen S."/>
            <person name="Schloemann M."/>
            <person name="Johnson B.D."/>
            <person name="Daniel R."/>
            <person name="Muehling M."/>
        </authorList>
    </citation>
    <scope>NUCLEOTIDE SEQUENCE [LARGE SCALE GENOMIC DNA]</scope>
    <source>
        <strain evidence="2 3">T23</strain>
    </source>
</reference>
<dbReference type="GeneID" id="78371827"/>
<dbReference type="RefSeq" id="WP_035389030.1">
    <property type="nucleotide sequence ID" value="NZ_JQKF01000009.1"/>
</dbReference>
<evidence type="ECO:0008006" key="4">
    <source>
        <dbReference type="Google" id="ProtNLM"/>
    </source>
</evidence>
<dbReference type="EMBL" id="JXUW01000003">
    <property type="protein sequence ID" value="KJE77757.1"/>
    <property type="molecule type" value="Genomic_DNA"/>
</dbReference>
<dbReference type="OrthoDB" id="9801510at2"/>
<dbReference type="Proteomes" id="UP000032336">
    <property type="component" value="Unassembled WGS sequence"/>
</dbReference>
<gene>
    <name evidence="2" type="ORF">FEAC_05050</name>
</gene>
<accession>A0A0D8FYS0</accession>
<organism evidence="2 3">
    <name type="scientific">Ferrimicrobium acidiphilum DSM 19497</name>
    <dbReference type="NCBI Taxonomy" id="1121877"/>
    <lineage>
        <taxon>Bacteria</taxon>
        <taxon>Bacillati</taxon>
        <taxon>Actinomycetota</taxon>
        <taxon>Acidimicrobiia</taxon>
        <taxon>Acidimicrobiales</taxon>
        <taxon>Acidimicrobiaceae</taxon>
        <taxon>Ferrimicrobium</taxon>
    </lineage>
</organism>
<evidence type="ECO:0000313" key="2">
    <source>
        <dbReference type="EMBL" id="KJE77757.1"/>
    </source>
</evidence>
<evidence type="ECO:0000256" key="1">
    <source>
        <dbReference type="SAM" id="SignalP"/>
    </source>
</evidence>
<dbReference type="PROSITE" id="PS51257">
    <property type="entry name" value="PROKAR_LIPOPROTEIN"/>
    <property type="match status" value="1"/>
</dbReference>